<proteinExistence type="predicted"/>
<organism evidence="7 8">
    <name type="scientific">Orbilia javanica</name>
    <dbReference type="NCBI Taxonomy" id="47235"/>
    <lineage>
        <taxon>Eukaryota</taxon>
        <taxon>Fungi</taxon>
        <taxon>Dikarya</taxon>
        <taxon>Ascomycota</taxon>
        <taxon>Pezizomycotina</taxon>
        <taxon>Orbiliomycetes</taxon>
        <taxon>Orbiliales</taxon>
        <taxon>Orbiliaceae</taxon>
        <taxon>Orbilia</taxon>
    </lineage>
</organism>
<dbReference type="Gene3D" id="2.60.420.10">
    <property type="entry name" value="Maltose phosphorylase, domain 3"/>
    <property type="match status" value="1"/>
</dbReference>
<dbReference type="GO" id="GO:0030596">
    <property type="term" value="F:alpha-L-rhamnosidase activity"/>
    <property type="evidence" value="ECO:0007669"/>
    <property type="project" value="UniProtKB-EC"/>
</dbReference>
<dbReference type="EMBL" id="JAVHNR010000001">
    <property type="protein sequence ID" value="KAK6357614.1"/>
    <property type="molecule type" value="Genomic_DNA"/>
</dbReference>
<keyword evidence="8" id="KW-1185">Reference proteome</keyword>
<dbReference type="AlphaFoldDB" id="A0AAN8RHQ1"/>
<feature type="domain" description="Alpha-L-rhamnosidase six-hairpin glycosidase" evidence="5">
    <location>
        <begin position="145"/>
        <end position="464"/>
    </location>
</feature>
<comment type="caution">
    <text evidence="7">The sequence shown here is derived from an EMBL/GenBank/DDBJ whole genome shotgun (WGS) entry which is preliminary data.</text>
</comment>
<reference evidence="7 8" key="1">
    <citation type="submission" date="2019-10" db="EMBL/GenBank/DDBJ databases">
        <authorList>
            <person name="Palmer J.M."/>
        </authorList>
    </citation>
    <scope>NUCLEOTIDE SEQUENCE [LARGE SCALE GENOMIC DNA]</scope>
    <source>
        <strain evidence="7 8">TWF718</strain>
    </source>
</reference>
<dbReference type="InterPro" id="IPR012341">
    <property type="entry name" value="6hp_glycosidase-like_sf"/>
</dbReference>
<feature type="domain" description="Alpha-L-rhamnosidase C-terminal" evidence="6">
    <location>
        <begin position="468"/>
        <end position="527"/>
    </location>
</feature>
<accession>A0AAN8RHQ1</accession>
<dbReference type="Gene3D" id="1.50.10.10">
    <property type="match status" value="1"/>
</dbReference>
<evidence type="ECO:0000256" key="2">
    <source>
        <dbReference type="ARBA" id="ARBA00012652"/>
    </source>
</evidence>
<dbReference type="SUPFAM" id="SSF48208">
    <property type="entry name" value="Six-hairpin glycosidases"/>
    <property type="match status" value="1"/>
</dbReference>
<comment type="catalytic activity">
    <reaction evidence="1">
        <text>Hydrolysis of terminal non-reducing alpha-L-rhamnose residues in alpha-L-rhamnosides.</text>
        <dbReference type="EC" id="3.2.1.40"/>
    </reaction>
</comment>
<dbReference type="InterPro" id="IPR035396">
    <property type="entry name" value="Bac_rhamnosid6H"/>
</dbReference>
<evidence type="ECO:0000259" key="5">
    <source>
        <dbReference type="Pfam" id="PF17389"/>
    </source>
</evidence>
<protein>
    <recommendedName>
        <fullName evidence="2">alpha-L-rhamnosidase</fullName>
        <ecNumber evidence="2">3.2.1.40</ecNumber>
    </recommendedName>
</protein>
<dbReference type="PANTHER" id="PTHR33307:SF6">
    <property type="entry name" value="ALPHA-RHAMNOSIDASE (EUROFUNG)-RELATED"/>
    <property type="match status" value="1"/>
</dbReference>
<gene>
    <name evidence="7" type="ORF">TWF718_001922</name>
</gene>
<dbReference type="InterPro" id="IPR035398">
    <property type="entry name" value="Bac_rhamnosid_C"/>
</dbReference>
<dbReference type="Pfam" id="PF17390">
    <property type="entry name" value="Bac_rhamnosid_C"/>
    <property type="match status" value="1"/>
</dbReference>
<dbReference type="GO" id="GO:0005975">
    <property type="term" value="P:carbohydrate metabolic process"/>
    <property type="evidence" value="ECO:0007669"/>
    <property type="project" value="InterPro"/>
</dbReference>
<dbReference type="Gene3D" id="2.60.120.260">
    <property type="entry name" value="Galactose-binding domain-like"/>
    <property type="match status" value="1"/>
</dbReference>
<dbReference type="Proteomes" id="UP001313282">
    <property type="component" value="Unassembled WGS sequence"/>
</dbReference>
<feature type="region of interest" description="Disordered" evidence="4">
    <location>
        <begin position="566"/>
        <end position="599"/>
    </location>
</feature>
<evidence type="ECO:0000256" key="4">
    <source>
        <dbReference type="SAM" id="MobiDB-lite"/>
    </source>
</evidence>
<keyword evidence="3" id="KW-0378">Hydrolase</keyword>
<evidence type="ECO:0000313" key="7">
    <source>
        <dbReference type="EMBL" id="KAK6357614.1"/>
    </source>
</evidence>
<evidence type="ECO:0000256" key="3">
    <source>
        <dbReference type="ARBA" id="ARBA00022801"/>
    </source>
</evidence>
<dbReference type="EC" id="3.2.1.40" evidence="2"/>
<dbReference type="Pfam" id="PF17389">
    <property type="entry name" value="Bac_rhamnosid6H"/>
    <property type="match status" value="1"/>
</dbReference>
<evidence type="ECO:0000256" key="1">
    <source>
        <dbReference type="ARBA" id="ARBA00001445"/>
    </source>
</evidence>
<evidence type="ECO:0000313" key="8">
    <source>
        <dbReference type="Proteomes" id="UP001313282"/>
    </source>
</evidence>
<dbReference type="InterPro" id="IPR008928">
    <property type="entry name" value="6-hairpin_glycosidase_sf"/>
</dbReference>
<evidence type="ECO:0000259" key="6">
    <source>
        <dbReference type="Pfam" id="PF17390"/>
    </source>
</evidence>
<dbReference type="PANTHER" id="PTHR33307">
    <property type="entry name" value="ALPHA-RHAMNOSIDASE (EUROFUNG)"/>
    <property type="match status" value="1"/>
</dbReference>
<dbReference type="InterPro" id="IPR016007">
    <property type="entry name" value="Alpha_rhamnosid"/>
</dbReference>
<sequence>MNLPQLEVTPVAPVQFRRFRNGTTVFADFGADVYGNLQIRIPPPIVPTRLTIRVGEKLDATGAIDRRPYGSVNYRELSLVTQSNRSVYQLQIPPKPRHNNPQAVHMPPGIGEVTVFRYAEIDNAPVNLNAAALHQLWVHAAFDDNNSFFRSSDDTLNAVWGLCKHTIKATTAFGVYIDGERERIPYEADAYINQLSHLACDAKPEVSRYTLEHLLKHPTWPTEWSLHMPMIAAFDYMFTGDITLANNNYNALKRKLLMEKARGDGLIRALGIVDWPVGERDGFNGGDTNNQAGPEVNAVVNAFYYRALLDMATIAQATKRTDDALLFKSRAKAVYNAYNAVFFDRRRGIYIDGEGSTHASLHANMFPLAFDLVPRGYQNQVADFIQSRGMACSVYGAQYLLEALYKAGRDQYALQLMTSRSDRSWWHMIQISSTMTLEAWDIKYKPNLTWNHAWGTAPANIISRYLLGVRPLKPGFEKILIAPQPGSLTQFRGTVPTMRGPVFVGYVAGVLEVEIPKGTTARVLIPYKLAKPQTFPPRLFINGVEEVASTENGYIVVDEVGPGKSRFDFRPRNQNSPRALRPEIKSASPRQTGEEPCANLRPGDIYDSSIWTSNSAPQYHLRLRMLG</sequence>
<name>A0AAN8RHQ1_9PEZI</name>